<keyword evidence="3 4" id="KW-0949">S-adenosyl-L-methionine</keyword>
<dbReference type="PANTHER" id="PTHR11061">
    <property type="entry name" value="RNA M5U METHYLTRANSFERASE"/>
    <property type="match status" value="1"/>
</dbReference>
<evidence type="ECO:0000259" key="7">
    <source>
        <dbReference type="PROSITE" id="PS50926"/>
    </source>
</evidence>
<evidence type="ECO:0000313" key="9">
    <source>
        <dbReference type="Proteomes" id="UP001059893"/>
    </source>
</evidence>
<protein>
    <recommendedName>
        <fullName evidence="7">TRAM domain-containing protein</fullName>
    </recommendedName>
</protein>
<dbReference type="PROSITE" id="PS01230">
    <property type="entry name" value="TRMA_1"/>
    <property type="match status" value="1"/>
</dbReference>
<feature type="binding site" evidence="4">
    <location>
        <position position="507"/>
    </location>
    <ligand>
        <name>S-adenosyl-L-methionine</name>
        <dbReference type="ChEBI" id="CHEBI:59789"/>
    </ligand>
</feature>
<dbReference type="Proteomes" id="UP001059893">
    <property type="component" value="Unassembled WGS sequence"/>
</dbReference>
<reference evidence="8" key="1">
    <citation type="submission" date="2021-01" db="EMBL/GenBank/DDBJ databases">
        <title>Deciphering the adaptive evolutionary patterns associated with biogeogrpahic diversity in the finger millet blast pathogen Magnaporthe oryzae in Eastern Africa.</title>
        <authorList>
            <person name="Onyema G."/>
            <person name="Shittu T.A."/>
            <person name="Dodsworth S."/>
            <person name="Devilliers S."/>
            <person name="Muthumeenakshi S."/>
            <person name="Sreenivasaprasad S."/>
        </authorList>
    </citation>
    <scope>NUCLEOTIDE SEQUENCE</scope>
    <source>
        <strain evidence="8">D15/s37</strain>
    </source>
</reference>
<comment type="similarity">
    <text evidence="4">Belongs to the class I-like SAM-binding methyltransferase superfamily. RNA M5U methyltransferase family.</text>
</comment>
<dbReference type="InterPro" id="IPR025795">
    <property type="entry name" value="tRNA_(uracil-5-)_MeTrfase"/>
</dbReference>
<dbReference type="Pfam" id="PF05958">
    <property type="entry name" value="tRNA_U5-meth_tr"/>
    <property type="match status" value="1"/>
</dbReference>
<dbReference type="PROSITE" id="PS51687">
    <property type="entry name" value="SAM_MT_RNA_M5U"/>
    <property type="match status" value="1"/>
</dbReference>
<evidence type="ECO:0000256" key="6">
    <source>
        <dbReference type="SAM" id="MobiDB-lite"/>
    </source>
</evidence>
<gene>
    <name evidence="8" type="ORF">MCOR33_008076</name>
</gene>
<keyword evidence="9" id="KW-1185">Reference proteome</keyword>
<feature type="domain" description="TRAM" evidence="7">
    <location>
        <begin position="168"/>
        <end position="228"/>
    </location>
</feature>
<dbReference type="InterPro" id="IPR012340">
    <property type="entry name" value="NA-bd_OB-fold"/>
</dbReference>
<comment type="caution">
    <text evidence="8">The sequence shown here is derived from an EMBL/GenBank/DDBJ whole genome shotgun (WGS) entry which is preliminary data.</text>
</comment>
<dbReference type="EMBL" id="JABSND010000182">
    <property type="protein sequence ID" value="KAI6294913.1"/>
    <property type="molecule type" value="Genomic_DNA"/>
</dbReference>
<dbReference type="Gene3D" id="3.40.50.150">
    <property type="entry name" value="Vaccinia Virus protein VP39"/>
    <property type="match status" value="2"/>
</dbReference>
<dbReference type="PANTHER" id="PTHR11061:SF30">
    <property type="entry name" value="TRNA (URACIL(54)-C(5))-METHYLTRANSFERASE"/>
    <property type="match status" value="1"/>
</dbReference>
<proteinExistence type="inferred from homology"/>
<dbReference type="SUPFAM" id="SSF53335">
    <property type="entry name" value="S-adenosyl-L-methionine-dependent methyltransferases"/>
    <property type="match status" value="1"/>
</dbReference>
<dbReference type="SUPFAM" id="SSF50249">
    <property type="entry name" value="Nucleic acid-binding proteins"/>
    <property type="match status" value="1"/>
</dbReference>
<feature type="region of interest" description="Disordered" evidence="6">
    <location>
        <begin position="63"/>
        <end position="92"/>
    </location>
</feature>
<dbReference type="PROSITE" id="PS51622">
    <property type="entry name" value="SAM_MT_RNA_M5U_2"/>
    <property type="match status" value="1"/>
</dbReference>
<feature type="binding site" evidence="4">
    <location>
        <position position="480"/>
    </location>
    <ligand>
        <name>S-adenosyl-L-methionine</name>
        <dbReference type="ChEBI" id="CHEBI:59789"/>
    </ligand>
</feature>
<keyword evidence="2 4" id="KW-0808">Transferase</keyword>
<dbReference type="Pfam" id="PF01938">
    <property type="entry name" value="TRAM"/>
    <property type="match status" value="1"/>
</dbReference>
<dbReference type="PROSITE" id="PS01231">
    <property type="entry name" value="TRMA_2"/>
    <property type="match status" value="1"/>
</dbReference>
<sequence>MSSLLLRHASRACKWKSPQSRIFTNQERFTQTASIYRMASSPKSVPVEGVNAGNPDAWNRLVSESSNQNGEKKGGKQQRWNKKRKERSPVPEGVAQFNLSKRERAKLRKRGLLTVVEGTHDDVLALDLKDLMARLTLGDVAREGEQAAPGTEAVTEGQNTEGTKAPTLPEPGTEIDVKVLELSSTGDGLAVQEGSNQIYVVSFVVPGDVVKVKVFRHLKTHSAADLVSVVTPSAERDDKRINCPHFSRCSGCQFQPMSYEDQLAHKRKVVEKAFKNFSDLPPELIPAAGPTIGSPLQYAYRTKLTPHFSMPPGARRKQGPPIRHQEVPPIGFMLKGRKTVLDIEECPIGTEVINKGMKRERAVVASKFDTYSAGATILLRESTERFYKKDAAETPIPTSIRDDQVRVETEDFVEIKSCISEGSQLATEYVDNFVFKNKASSFFQNNNSILPSLTNYVRENAISYNNEDGKPSVTNLIDAYCGSGLFSITCAPLFISDEVKGRAIGIDIDGQATERAGLNAKLNNYPDGKCEFIEADAPKLFQKLDGFNPDETAVVIDPPRKGCDVSFLTQLLVFKPKRLVYVSCNVHTQARDVGILVRGYVDGLPAPVGGARYKIESVRGFDLFPQTSHVEGVAVLTRVDDDGDAQMST</sequence>
<dbReference type="InterPro" id="IPR030390">
    <property type="entry name" value="MeTrfase_TrmA_AS"/>
</dbReference>
<dbReference type="InterPro" id="IPR029063">
    <property type="entry name" value="SAM-dependent_MTases_sf"/>
</dbReference>
<dbReference type="InterPro" id="IPR002792">
    <property type="entry name" value="TRAM_dom"/>
</dbReference>
<dbReference type="InterPro" id="IPR030391">
    <property type="entry name" value="MeTrfase_TrmA_CS"/>
</dbReference>
<name>A0ABQ8NCP3_PYRGI</name>
<evidence type="ECO:0000256" key="2">
    <source>
        <dbReference type="ARBA" id="ARBA00022679"/>
    </source>
</evidence>
<dbReference type="InterPro" id="IPR010280">
    <property type="entry name" value="U5_MeTrfase_fam"/>
</dbReference>
<dbReference type="PROSITE" id="PS50926">
    <property type="entry name" value="TRAM"/>
    <property type="match status" value="1"/>
</dbReference>
<feature type="active site" evidence="5">
    <location>
        <position position="584"/>
    </location>
</feature>
<feature type="active site" description="Nucleophile" evidence="4">
    <location>
        <position position="584"/>
    </location>
</feature>
<evidence type="ECO:0000256" key="3">
    <source>
        <dbReference type="ARBA" id="ARBA00022691"/>
    </source>
</evidence>
<accession>A0ABQ8NCP3</accession>
<feature type="binding site" evidence="4">
    <location>
        <position position="557"/>
    </location>
    <ligand>
        <name>S-adenosyl-L-methionine</name>
        <dbReference type="ChEBI" id="CHEBI:59789"/>
    </ligand>
</feature>
<evidence type="ECO:0000256" key="5">
    <source>
        <dbReference type="PROSITE-ProRule" id="PRU10015"/>
    </source>
</evidence>
<evidence type="ECO:0000256" key="4">
    <source>
        <dbReference type="PROSITE-ProRule" id="PRU01024"/>
    </source>
</evidence>
<keyword evidence="1 4" id="KW-0489">Methyltransferase</keyword>
<evidence type="ECO:0000313" key="8">
    <source>
        <dbReference type="EMBL" id="KAI6294913.1"/>
    </source>
</evidence>
<feature type="binding site" evidence="4">
    <location>
        <position position="444"/>
    </location>
    <ligand>
        <name>S-adenosyl-L-methionine</name>
        <dbReference type="ChEBI" id="CHEBI:59789"/>
    </ligand>
</feature>
<dbReference type="Gene3D" id="2.40.50.140">
    <property type="entry name" value="Nucleic acid-binding proteins"/>
    <property type="match status" value="1"/>
</dbReference>
<feature type="compositionally biased region" description="Basic residues" evidence="6">
    <location>
        <begin position="75"/>
        <end position="86"/>
    </location>
</feature>
<evidence type="ECO:0000256" key="1">
    <source>
        <dbReference type="ARBA" id="ARBA00022603"/>
    </source>
</evidence>
<feature type="region of interest" description="Disordered" evidence="6">
    <location>
        <begin position="142"/>
        <end position="171"/>
    </location>
</feature>
<organism evidence="8 9">
    <name type="scientific">Pyricularia grisea</name>
    <name type="common">Crabgrass-specific blast fungus</name>
    <name type="synonym">Magnaporthe grisea</name>
    <dbReference type="NCBI Taxonomy" id="148305"/>
    <lineage>
        <taxon>Eukaryota</taxon>
        <taxon>Fungi</taxon>
        <taxon>Dikarya</taxon>
        <taxon>Ascomycota</taxon>
        <taxon>Pezizomycotina</taxon>
        <taxon>Sordariomycetes</taxon>
        <taxon>Sordariomycetidae</taxon>
        <taxon>Magnaporthales</taxon>
        <taxon>Pyriculariaceae</taxon>
        <taxon>Pyricularia</taxon>
    </lineage>
</organism>